<dbReference type="GO" id="GO:0008236">
    <property type="term" value="F:serine-type peptidase activity"/>
    <property type="evidence" value="ECO:0007669"/>
    <property type="project" value="InterPro"/>
</dbReference>
<dbReference type="PROSITE" id="PS51257">
    <property type="entry name" value="PROKAR_LIPOPROTEIN"/>
    <property type="match status" value="1"/>
</dbReference>
<dbReference type="Pfam" id="PF03572">
    <property type="entry name" value="Peptidase_S41"/>
    <property type="match status" value="1"/>
</dbReference>
<reference evidence="2" key="2">
    <citation type="submission" date="2020-09" db="EMBL/GenBank/DDBJ databases">
        <authorList>
            <person name="Sun Q."/>
            <person name="Zhou Y."/>
        </authorList>
    </citation>
    <scope>NUCLEOTIDE SEQUENCE</scope>
    <source>
        <strain evidence="2">CGMCC 1.12506</strain>
    </source>
</reference>
<dbReference type="Gene3D" id="3.90.226.10">
    <property type="entry name" value="2-enoyl-CoA Hydratase, Chain A, domain 1"/>
    <property type="match status" value="1"/>
</dbReference>
<dbReference type="RefSeq" id="WP_188362040.1">
    <property type="nucleotide sequence ID" value="NZ_BMFG01000005.1"/>
</dbReference>
<name>A0A917DCS6_9FLAO</name>
<protein>
    <submittedName>
        <fullName evidence="2">Peptidase S41</fullName>
    </submittedName>
</protein>
<accession>A0A917DCS6</accession>
<evidence type="ECO:0000313" key="2">
    <source>
        <dbReference type="EMBL" id="GGD26600.1"/>
    </source>
</evidence>
<dbReference type="PANTHER" id="PTHR32060:SF30">
    <property type="entry name" value="CARBOXY-TERMINAL PROCESSING PROTEASE CTPA"/>
    <property type="match status" value="1"/>
</dbReference>
<keyword evidence="3" id="KW-1185">Reference proteome</keyword>
<dbReference type="Proteomes" id="UP000625735">
    <property type="component" value="Unassembled WGS sequence"/>
</dbReference>
<evidence type="ECO:0000313" key="3">
    <source>
        <dbReference type="Proteomes" id="UP000625735"/>
    </source>
</evidence>
<dbReference type="GO" id="GO:0007165">
    <property type="term" value="P:signal transduction"/>
    <property type="evidence" value="ECO:0007669"/>
    <property type="project" value="TreeGrafter"/>
</dbReference>
<dbReference type="EMBL" id="BMFG01000005">
    <property type="protein sequence ID" value="GGD26600.1"/>
    <property type="molecule type" value="Genomic_DNA"/>
</dbReference>
<feature type="domain" description="Tail specific protease" evidence="1">
    <location>
        <begin position="255"/>
        <end position="510"/>
    </location>
</feature>
<dbReference type="InterPro" id="IPR029045">
    <property type="entry name" value="ClpP/crotonase-like_dom_sf"/>
</dbReference>
<comment type="caution">
    <text evidence="2">The sequence shown here is derived from an EMBL/GenBank/DDBJ whole genome shotgun (WGS) entry which is preliminary data.</text>
</comment>
<dbReference type="GO" id="GO:0004175">
    <property type="term" value="F:endopeptidase activity"/>
    <property type="evidence" value="ECO:0007669"/>
    <property type="project" value="TreeGrafter"/>
</dbReference>
<dbReference type="GO" id="GO:0030288">
    <property type="term" value="C:outer membrane-bounded periplasmic space"/>
    <property type="evidence" value="ECO:0007669"/>
    <property type="project" value="TreeGrafter"/>
</dbReference>
<dbReference type="SUPFAM" id="SSF52096">
    <property type="entry name" value="ClpP/crotonase"/>
    <property type="match status" value="1"/>
</dbReference>
<dbReference type="InterPro" id="IPR005151">
    <property type="entry name" value="Tail-specific_protease"/>
</dbReference>
<dbReference type="PANTHER" id="PTHR32060">
    <property type="entry name" value="TAIL-SPECIFIC PROTEASE"/>
    <property type="match status" value="1"/>
</dbReference>
<reference evidence="2" key="1">
    <citation type="journal article" date="2014" name="Int. J. Syst. Evol. Microbiol.">
        <title>Complete genome sequence of Corynebacterium casei LMG S-19264T (=DSM 44701T), isolated from a smear-ripened cheese.</title>
        <authorList>
            <consortium name="US DOE Joint Genome Institute (JGI-PGF)"/>
            <person name="Walter F."/>
            <person name="Albersmeier A."/>
            <person name="Kalinowski J."/>
            <person name="Ruckert C."/>
        </authorList>
    </citation>
    <scope>NUCLEOTIDE SEQUENCE</scope>
    <source>
        <strain evidence="2">CGMCC 1.12506</strain>
    </source>
</reference>
<dbReference type="GO" id="GO:0006508">
    <property type="term" value="P:proteolysis"/>
    <property type="evidence" value="ECO:0007669"/>
    <property type="project" value="InterPro"/>
</dbReference>
<dbReference type="AlphaFoldDB" id="A0A917DCS6"/>
<evidence type="ECO:0000259" key="1">
    <source>
        <dbReference type="SMART" id="SM00245"/>
    </source>
</evidence>
<dbReference type="SMART" id="SM00245">
    <property type="entry name" value="TSPc"/>
    <property type="match status" value="1"/>
</dbReference>
<organism evidence="2 3">
    <name type="scientific">Flavobacterium orientale</name>
    <dbReference type="NCBI Taxonomy" id="1756020"/>
    <lineage>
        <taxon>Bacteria</taxon>
        <taxon>Pseudomonadati</taxon>
        <taxon>Bacteroidota</taxon>
        <taxon>Flavobacteriia</taxon>
        <taxon>Flavobacteriales</taxon>
        <taxon>Flavobacteriaceae</taxon>
        <taxon>Flavobacterium</taxon>
    </lineage>
</organism>
<sequence length="538" mass="61056">MHKIHFYKKANRLLALLVVVVGFGCGSVEKYNKHIQTAIPPEELIEDVNYVQKKLVKLHPSLYWYISEQELNGKFDSLRSEVKEPLTPNEFFFKISPVVAAVRQGHMGLRPLTKKLEKKERKIITKAGTGPLSQFKMIWEKDKMYVVVNKSQDTTIVKGSEVIAINGVTPQQIFSKYKNSYASDGYNTTFIPKQFQKRFSSFLANEIGVQDSLNYVFKNDEVTYTKVIKRFKVGPKKGDSLSQTQKDSIKLARKSPVAKEKMKKEREHKRIYGYDYTAKEFNKTLQFIGADSTVAYLKIKNFSSGKIKKVYEEVFAKIKEKQSKTLIIDLRDNPGGRLNEIQKLYSYLVAEEFQFIQEPEVTSRTSLFANYFNQLPILTYPIAAPLYPVFATVMVSKTKKKKDGKLYFKIKSSKPMEANPLHFDGEVYVLINGGSFSASCIIASNLQATGRAVFVGEETGGAFNGTVAGRMPVLKLPHSKLPLRLGLMDIRPVYKTEQEGRGIMPNVEIIPTVEQRIKGDDPELEYILETVAAPTQTK</sequence>
<proteinExistence type="predicted"/>
<gene>
    <name evidence="2" type="ORF">GCM10011343_16040</name>
</gene>